<dbReference type="EMBL" id="JAPEVB010000005">
    <property type="protein sequence ID" value="KAJ4388072.1"/>
    <property type="molecule type" value="Genomic_DNA"/>
</dbReference>
<evidence type="ECO:0000313" key="6">
    <source>
        <dbReference type="Proteomes" id="UP001140453"/>
    </source>
</evidence>
<feature type="signal peptide" evidence="3">
    <location>
        <begin position="1"/>
        <end position="25"/>
    </location>
</feature>
<keyword evidence="2" id="KW-0378">Hydrolase</keyword>
<comment type="caution">
    <text evidence="5">The sequence shown here is derived from an EMBL/GenBank/DDBJ whole genome shotgun (WGS) entry which is preliminary data.</text>
</comment>
<dbReference type="PROSITE" id="PS00122">
    <property type="entry name" value="CARBOXYLESTERASE_B_1"/>
    <property type="match status" value="1"/>
</dbReference>
<evidence type="ECO:0000256" key="3">
    <source>
        <dbReference type="SAM" id="SignalP"/>
    </source>
</evidence>
<dbReference type="Pfam" id="PF00135">
    <property type="entry name" value="COesterase"/>
    <property type="match status" value="1"/>
</dbReference>
<dbReference type="GO" id="GO:0016787">
    <property type="term" value="F:hydrolase activity"/>
    <property type="evidence" value="ECO:0007669"/>
    <property type="project" value="UniProtKB-KW"/>
</dbReference>
<dbReference type="OrthoDB" id="408631at2759"/>
<keyword evidence="6" id="KW-1185">Reference proteome</keyword>
<dbReference type="InterPro" id="IPR029058">
    <property type="entry name" value="AB_hydrolase_fold"/>
</dbReference>
<dbReference type="Proteomes" id="UP001140453">
    <property type="component" value="Unassembled WGS sequence"/>
</dbReference>
<reference evidence="5" key="1">
    <citation type="submission" date="2022-10" db="EMBL/GenBank/DDBJ databases">
        <title>Tapping the CABI collections for fungal endophytes: first genome assemblies for Collariella, Neodidymelliopsis, Ascochyta clinopodiicola, Didymella pomorum, Didymosphaeria variabile, Neocosmospora piperis and Neocucurbitaria cava.</title>
        <authorList>
            <person name="Hill R."/>
        </authorList>
    </citation>
    <scope>NUCLEOTIDE SEQUENCE</scope>
    <source>
        <strain evidence="5">IMI 355082</strain>
    </source>
</reference>
<dbReference type="InterPro" id="IPR019826">
    <property type="entry name" value="Carboxylesterase_B_AS"/>
</dbReference>
<dbReference type="SUPFAM" id="SSF53474">
    <property type="entry name" value="alpha/beta-Hydrolases"/>
    <property type="match status" value="1"/>
</dbReference>
<gene>
    <name evidence="5" type="ORF">N0V93_008677</name>
</gene>
<dbReference type="AlphaFoldDB" id="A0A9W8YMF6"/>
<comment type="similarity">
    <text evidence="1">Belongs to the type-B carboxylesterase/lipase family.</text>
</comment>
<evidence type="ECO:0000256" key="2">
    <source>
        <dbReference type="ARBA" id="ARBA00022801"/>
    </source>
</evidence>
<dbReference type="PANTHER" id="PTHR43142:SF3">
    <property type="entry name" value="PUTATIVE (AFU_ORTHOLOGUE AFUA_3G09070)-RELATED"/>
    <property type="match status" value="1"/>
</dbReference>
<dbReference type="InterPro" id="IPR002018">
    <property type="entry name" value="CarbesteraseB"/>
</dbReference>
<organism evidence="5 6">
    <name type="scientific">Gnomoniopsis smithogilvyi</name>
    <dbReference type="NCBI Taxonomy" id="1191159"/>
    <lineage>
        <taxon>Eukaryota</taxon>
        <taxon>Fungi</taxon>
        <taxon>Dikarya</taxon>
        <taxon>Ascomycota</taxon>
        <taxon>Pezizomycotina</taxon>
        <taxon>Sordariomycetes</taxon>
        <taxon>Sordariomycetidae</taxon>
        <taxon>Diaporthales</taxon>
        <taxon>Gnomoniaceae</taxon>
        <taxon>Gnomoniopsis</taxon>
    </lineage>
</organism>
<evidence type="ECO:0000313" key="5">
    <source>
        <dbReference type="EMBL" id="KAJ4388072.1"/>
    </source>
</evidence>
<dbReference type="Gene3D" id="3.40.50.1820">
    <property type="entry name" value="alpha/beta hydrolase"/>
    <property type="match status" value="1"/>
</dbReference>
<dbReference type="PANTHER" id="PTHR43142">
    <property type="entry name" value="CARBOXYLIC ESTER HYDROLASE"/>
    <property type="match status" value="1"/>
</dbReference>
<feature type="chain" id="PRO_5040823211" description="Carboxylesterase type B domain-containing protein" evidence="3">
    <location>
        <begin position="26"/>
        <end position="704"/>
    </location>
</feature>
<proteinExistence type="inferred from homology"/>
<keyword evidence="3" id="KW-0732">Signal</keyword>
<sequence length="704" mass="74705">MTPLLNGSLLALSVFAMSFAGLTHGQTSANSSFSNSDTSLTFIYQNNLNASDDVNHVGAILLDPMIQTDGVAKCAALGETLLPIATLDTHGDDFESALQYLAFAGLVNAGQQYYVQDAVLSVNFALGGSLGFSTDRNENATEPLPVLCTQSSNQNEASNAQATVSNQLRIPSAGNTYVGFRNQKSFRFIGIPYADPFERFEYSKVYSATGKIINATKYGADCVQAGDTSSSEDCLFLNIQTPYIPRVGSTEKLRPVMFSIHGGGFTGGNGGAGSGLDGGNMASREDIVSVELNYRLSTIGFLAVPGTNVTGNFGIGDQVTALEWVQKNIASFGGNPNNVTIIGESAGAGSVRTLLGSPPVIQNKLISSAVSMSNLGGGVALGLTGDYATTYSSYLTVEQSYAQAGQQIFAAVGCNQTNVNDQVACLKTKPASQLVSLGTVARYVVQDGTIVNTEQLIVSKKTGSQAYVPVIFGTTNNDGASFCNYPPKNITSEVQGIAASLSITQAQAQRVIDSGLFPYYDSGNLTLDTFNVSQRVSTDLQFRCVDEATVYASSVSGAFPVSYYYNIDRTYEGYDPLNLGVTLNGGINPEGNYFRLHGSDLGFTYGNQNPLRDQRDLQASQLISGYYAAFAKTGSPNPSEAYLQARGYTDTLSAIRETGTWDPVSGVEGPAKQLDYPAPTINFPETQQCSFLNYSISYYLDGGS</sequence>
<protein>
    <recommendedName>
        <fullName evidence="4">Carboxylesterase type B domain-containing protein</fullName>
    </recommendedName>
</protein>
<feature type="domain" description="Carboxylesterase type B" evidence="4">
    <location>
        <begin position="184"/>
        <end position="691"/>
    </location>
</feature>
<evidence type="ECO:0000259" key="4">
    <source>
        <dbReference type="Pfam" id="PF00135"/>
    </source>
</evidence>
<accession>A0A9W8YMF6</accession>
<evidence type="ECO:0000256" key="1">
    <source>
        <dbReference type="ARBA" id="ARBA00005964"/>
    </source>
</evidence>
<name>A0A9W8YMF6_9PEZI</name>